<proteinExistence type="predicted"/>
<evidence type="ECO:0000313" key="2">
    <source>
        <dbReference type="Proteomes" id="UP000314294"/>
    </source>
</evidence>
<protein>
    <submittedName>
        <fullName evidence="1">Uncharacterized protein</fullName>
    </submittedName>
</protein>
<accession>A0A4Z2J5U3</accession>
<sequence length="85" mass="9455">MDVVSSGPAMFARLFPVLPLEEVVYHGIILGTSSTRHTLRNTNQRLSFHASAFTNGNLEYIVMGSMPMSTNNNTASRHKFSRANR</sequence>
<dbReference type="EMBL" id="SRLO01000019">
    <property type="protein sequence ID" value="TNN85755.1"/>
    <property type="molecule type" value="Genomic_DNA"/>
</dbReference>
<evidence type="ECO:0000313" key="1">
    <source>
        <dbReference type="EMBL" id="TNN85755.1"/>
    </source>
</evidence>
<keyword evidence="2" id="KW-1185">Reference proteome</keyword>
<name>A0A4Z2J5U3_9TELE</name>
<dbReference type="OrthoDB" id="668540at2759"/>
<dbReference type="Proteomes" id="UP000314294">
    <property type="component" value="Unassembled WGS sequence"/>
</dbReference>
<dbReference type="AlphaFoldDB" id="A0A4Z2J5U3"/>
<organism evidence="1 2">
    <name type="scientific">Liparis tanakae</name>
    <name type="common">Tanaka's snailfish</name>
    <dbReference type="NCBI Taxonomy" id="230148"/>
    <lineage>
        <taxon>Eukaryota</taxon>
        <taxon>Metazoa</taxon>
        <taxon>Chordata</taxon>
        <taxon>Craniata</taxon>
        <taxon>Vertebrata</taxon>
        <taxon>Euteleostomi</taxon>
        <taxon>Actinopterygii</taxon>
        <taxon>Neopterygii</taxon>
        <taxon>Teleostei</taxon>
        <taxon>Neoteleostei</taxon>
        <taxon>Acanthomorphata</taxon>
        <taxon>Eupercaria</taxon>
        <taxon>Perciformes</taxon>
        <taxon>Cottioidei</taxon>
        <taxon>Cottales</taxon>
        <taxon>Liparidae</taxon>
        <taxon>Liparis</taxon>
    </lineage>
</organism>
<reference evidence="1 2" key="1">
    <citation type="submission" date="2019-03" db="EMBL/GenBank/DDBJ databases">
        <title>First draft genome of Liparis tanakae, snailfish: a comprehensive survey of snailfish specific genes.</title>
        <authorList>
            <person name="Kim W."/>
            <person name="Song I."/>
            <person name="Jeong J.-H."/>
            <person name="Kim D."/>
            <person name="Kim S."/>
            <person name="Ryu S."/>
            <person name="Song J.Y."/>
            <person name="Lee S.K."/>
        </authorList>
    </citation>
    <scope>NUCLEOTIDE SEQUENCE [LARGE SCALE GENOMIC DNA]</scope>
    <source>
        <tissue evidence="1">Muscle</tissue>
    </source>
</reference>
<gene>
    <name evidence="1" type="ORF">EYF80_004002</name>
</gene>
<comment type="caution">
    <text evidence="1">The sequence shown here is derived from an EMBL/GenBank/DDBJ whole genome shotgun (WGS) entry which is preliminary data.</text>
</comment>